<dbReference type="Proteomes" id="UP000648239">
    <property type="component" value="Unassembled WGS sequence"/>
</dbReference>
<evidence type="ECO:0000313" key="3">
    <source>
        <dbReference type="Proteomes" id="UP000648239"/>
    </source>
</evidence>
<evidence type="ECO:0000313" key="2">
    <source>
        <dbReference type="EMBL" id="MBD3867399.1"/>
    </source>
</evidence>
<keyword evidence="1" id="KW-0732">Signal</keyword>
<gene>
    <name evidence="2" type="ORF">IFK94_04655</name>
</gene>
<reference evidence="2 3" key="1">
    <citation type="submission" date="2020-08" db="EMBL/GenBank/DDBJ databases">
        <title>Acidobacteriota in marine sediments use diverse sulfur dissimilation pathways.</title>
        <authorList>
            <person name="Wasmund K."/>
        </authorList>
    </citation>
    <scope>NUCLEOTIDE SEQUENCE [LARGE SCALE GENOMIC DNA]</scope>
    <source>
        <strain evidence="2">MAG AM4</strain>
    </source>
</reference>
<evidence type="ECO:0000256" key="1">
    <source>
        <dbReference type="SAM" id="SignalP"/>
    </source>
</evidence>
<proteinExistence type="predicted"/>
<dbReference type="PROSITE" id="PS51257">
    <property type="entry name" value="PROKAR_LIPOPROTEIN"/>
    <property type="match status" value="1"/>
</dbReference>
<protein>
    <recommendedName>
        <fullName evidence="4">DUF4136 domain-containing protein</fullName>
    </recommendedName>
</protein>
<sequence length="200" mass="21465">MKHSFPLCLALMAAVVLASGCAFRVQVQGYKSPEAAVPMSPGMSIYLQPEIDTYAGACPVAGNELTRMITDLLAGEGYGLAPKESADLILVYSYDHVGHKGRVRFEPQTGPTGGMKTVARGGPYQHTLFLRVIDARKYVENGDEQVVWAGSASLEAAPTGSPRFVAMLLVAAFEDFPGGKNETVTRKMYLSDSRIVALGY</sequence>
<name>A0A8J6Y1F9_9BACT</name>
<comment type="caution">
    <text evidence="2">The sequence shown here is derived from an EMBL/GenBank/DDBJ whole genome shotgun (WGS) entry which is preliminary data.</text>
</comment>
<feature type="signal peptide" evidence="1">
    <location>
        <begin position="1"/>
        <end position="18"/>
    </location>
</feature>
<dbReference type="EMBL" id="JACXWD010000009">
    <property type="protein sequence ID" value="MBD3867399.1"/>
    <property type="molecule type" value="Genomic_DNA"/>
</dbReference>
<evidence type="ECO:0008006" key="4">
    <source>
        <dbReference type="Google" id="ProtNLM"/>
    </source>
</evidence>
<feature type="chain" id="PRO_5035265890" description="DUF4136 domain-containing protein" evidence="1">
    <location>
        <begin position="19"/>
        <end position="200"/>
    </location>
</feature>
<accession>A0A8J6Y1F9</accession>
<dbReference type="AlphaFoldDB" id="A0A8J6Y1F9"/>
<organism evidence="2 3">
    <name type="scientific">Candidatus Polarisedimenticola svalbardensis</name>
    <dbReference type="NCBI Taxonomy" id="2886004"/>
    <lineage>
        <taxon>Bacteria</taxon>
        <taxon>Pseudomonadati</taxon>
        <taxon>Acidobacteriota</taxon>
        <taxon>Candidatus Polarisedimenticolia</taxon>
        <taxon>Candidatus Polarisedimenticolales</taxon>
        <taxon>Candidatus Polarisedimenticolaceae</taxon>
        <taxon>Candidatus Polarisedimenticola</taxon>
    </lineage>
</organism>